<dbReference type="PaxDb" id="411902-CLOBOL_00787"/>
<dbReference type="AlphaFoldDB" id="A8RIU2"/>
<gene>
    <name evidence="1" type="ORF">CLOBOL_00787</name>
</gene>
<name>A8RIU2_ENTBW</name>
<proteinExistence type="predicted"/>
<reference evidence="1 2" key="2">
    <citation type="submission" date="2007-09" db="EMBL/GenBank/DDBJ databases">
        <title>Draft genome sequence of Clostridium bolteae (ATCC BAA-613).</title>
        <authorList>
            <person name="Sudarsanam P."/>
            <person name="Ley R."/>
            <person name="Guruge J."/>
            <person name="Turnbaugh P.J."/>
            <person name="Mahowald M."/>
            <person name="Liep D."/>
            <person name="Gordon J."/>
        </authorList>
    </citation>
    <scope>NUCLEOTIDE SEQUENCE [LARGE SCALE GENOMIC DNA]</scope>
    <source>
        <strain evidence="2">ATCC BAA-613 / DSM 15670 / CCUG 46953 / JCM 12243 / WAL 16351</strain>
    </source>
</reference>
<accession>A8RIU2</accession>
<sequence>MSHACIVYESAVCKCTIYKSSIYKHSIYKHVIYAIYRAVIHEYK</sequence>
<dbReference type="Proteomes" id="UP000005396">
    <property type="component" value="Unassembled WGS sequence"/>
</dbReference>
<reference evidence="1 2" key="1">
    <citation type="submission" date="2007-08" db="EMBL/GenBank/DDBJ databases">
        <authorList>
            <person name="Fulton L."/>
            <person name="Clifton S."/>
            <person name="Fulton B."/>
            <person name="Xu J."/>
            <person name="Minx P."/>
            <person name="Pepin K.H."/>
            <person name="Johnson M."/>
            <person name="Thiruvilangam P."/>
            <person name="Bhonagiri V."/>
            <person name="Nash W.E."/>
            <person name="Mardis E.R."/>
            <person name="Wilson R.K."/>
        </authorList>
    </citation>
    <scope>NUCLEOTIDE SEQUENCE [LARGE SCALE GENOMIC DNA]</scope>
    <source>
        <strain evidence="2">ATCC BAA-613 / DSM 15670 / CCUG 46953 / JCM 12243 / WAL 16351</strain>
    </source>
</reference>
<organism evidence="1 2">
    <name type="scientific">Enterocloster bolteae (strain ATCC BAA-613 / DSM 15670 / CCUG 46953 / JCM 12243 / WAL 16351)</name>
    <name type="common">Clostridium bolteae</name>
    <dbReference type="NCBI Taxonomy" id="411902"/>
    <lineage>
        <taxon>Bacteria</taxon>
        <taxon>Bacillati</taxon>
        <taxon>Bacillota</taxon>
        <taxon>Clostridia</taxon>
        <taxon>Lachnospirales</taxon>
        <taxon>Lachnospiraceae</taxon>
        <taxon>Enterocloster</taxon>
    </lineage>
</organism>
<evidence type="ECO:0000313" key="2">
    <source>
        <dbReference type="Proteomes" id="UP000005396"/>
    </source>
</evidence>
<protein>
    <submittedName>
        <fullName evidence="1">Uncharacterized protein</fullName>
    </submittedName>
</protein>
<dbReference type="HOGENOM" id="CLU_3214372_0_0_9"/>
<comment type="caution">
    <text evidence="1">The sequence shown here is derived from an EMBL/GenBank/DDBJ whole genome shotgun (WGS) entry which is preliminary data.</text>
</comment>
<evidence type="ECO:0000313" key="1">
    <source>
        <dbReference type="EMBL" id="EDP18853.1"/>
    </source>
</evidence>
<dbReference type="EMBL" id="ABCC02000010">
    <property type="protein sequence ID" value="EDP18853.1"/>
    <property type="molecule type" value="Genomic_DNA"/>
</dbReference>